<evidence type="ECO:0000313" key="6">
    <source>
        <dbReference type="EMBL" id="UWZ60092.1"/>
    </source>
</evidence>
<dbReference type="InterPro" id="IPR000086">
    <property type="entry name" value="NUDIX_hydrolase_dom"/>
</dbReference>
<dbReference type="OrthoDB" id="161692at2"/>
<dbReference type="InterPro" id="IPR020476">
    <property type="entry name" value="Nudix_hydrolase"/>
</dbReference>
<gene>
    <name evidence="6" type="ORF">Daura_43630</name>
</gene>
<evidence type="ECO:0000256" key="2">
    <source>
        <dbReference type="ARBA" id="ARBA00005582"/>
    </source>
</evidence>
<evidence type="ECO:0000313" key="7">
    <source>
        <dbReference type="Proteomes" id="UP001058003"/>
    </source>
</evidence>
<evidence type="ECO:0000256" key="3">
    <source>
        <dbReference type="ARBA" id="ARBA00022801"/>
    </source>
</evidence>
<proteinExistence type="inferred from homology"/>
<evidence type="ECO:0000259" key="5">
    <source>
        <dbReference type="PROSITE" id="PS51462"/>
    </source>
</evidence>
<dbReference type="InterPro" id="IPR020084">
    <property type="entry name" value="NUDIX_hydrolase_CS"/>
</dbReference>
<dbReference type="EMBL" id="CP073767">
    <property type="protein sequence ID" value="UWZ60092.1"/>
    <property type="molecule type" value="Genomic_DNA"/>
</dbReference>
<reference evidence="6" key="1">
    <citation type="submission" date="2021-04" db="EMBL/GenBank/DDBJ databases">
        <title>Dactylosporangium aurantiacum NRRL B-8018 full assembly.</title>
        <authorList>
            <person name="Hartkoorn R.C."/>
            <person name="Beaudoing E."/>
            <person name="Hot D."/>
        </authorList>
    </citation>
    <scope>NUCLEOTIDE SEQUENCE</scope>
    <source>
        <strain evidence="6">NRRL B-8018</strain>
    </source>
</reference>
<dbReference type="PANTHER" id="PTHR43046:SF14">
    <property type="entry name" value="MUTT_NUDIX FAMILY PROTEIN"/>
    <property type="match status" value="1"/>
</dbReference>
<dbReference type="InterPro" id="IPR015797">
    <property type="entry name" value="NUDIX_hydrolase-like_dom_sf"/>
</dbReference>
<dbReference type="KEGG" id="daur:Daura_43630"/>
<dbReference type="PROSITE" id="PS51462">
    <property type="entry name" value="NUDIX"/>
    <property type="match status" value="1"/>
</dbReference>
<feature type="domain" description="Nudix hydrolase" evidence="5">
    <location>
        <begin position="5"/>
        <end position="137"/>
    </location>
</feature>
<organism evidence="6 7">
    <name type="scientific">Dactylosporangium aurantiacum</name>
    <dbReference type="NCBI Taxonomy" id="35754"/>
    <lineage>
        <taxon>Bacteria</taxon>
        <taxon>Bacillati</taxon>
        <taxon>Actinomycetota</taxon>
        <taxon>Actinomycetes</taxon>
        <taxon>Micromonosporales</taxon>
        <taxon>Micromonosporaceae</taxon>
        <taxon>Dactylosporangium</taxon>
    </lineage>
</organism>
<dbReference type="CDD" id="cd18882">
    <property type="entry name" value="NUDIX_Hydrolase"/>
    <property type="match status" value="1"/>
</dbReference>
<dbReference type="SUPFAM" id="SSF55811">
    <property type="entry name" value="Nudix"/>
    <property type="match status" value="1"/>
</dbReference>
<keyword evidence="7" id="KW-1185">Reference proteome</keyword>
<dbReference type="PANTHER" id="PTHR43046">
    <property type="entry name" value="GDP-MANNOSE MANNOSYL HYDROLASE"/>
    <property type="match status" value="1"/>
</dbReference>
<dbReference type="PROSITE" id="PS00893">
    <property type="entry name" value="NUDIX_BOX"/>
    <property type="match status" value="1"/>
</dbReference>
<evidence type="ECO:0000256" key="4">
    <source>
        <dbReference type="RuleBase" id="RU003476"/>
    </source>
</evidence>
<dbReference type="AlphaFoldDB" id="A0A9Q9IPT4"/>
<dbReference type="Pfam" id="PF00293">
    <property type="entry name" value="NUDIX"/>
    <property type="match status" value="1"/>
</dbReference>
<dbReference type="PRINTS" id="PR00502">
    <property type="entry name" value="NUDIXFAMILY"/>
</dbReference>
<dbReference type="Proteomes" id="UP001058003">
    <property type="component" value="Chromosome"/>
</dbReference>
<protein>
    <submittedName>
        <fullName evidence="6">NUDIX domain-containing protein</fullName>
    </submittedName>
</protein>
<accession>A0A9Q9IPT4</accession>
<comment type="cofactor">
    <cofactor evidence="1">
        <name>Mg(2+)</name>
        <dbReference type="ChEBI" id="CHEBI:18420"/>
    </cofactor>
</comment>
<keyword evidence="3 4" id="KW-0378">Hydrolase</keyword>
<comment type="similarity">
    <text evidence="2 4">Belongs to the Nudix hydrolase family.</text>
</comment>
<dbReference type="GO" id="GO:0016787">
    <property type="term" value="F:hydrolase activity"/>
    <property type="evidence" value="ECO:0007669"/>
    <property type="project" value="UniProtKB-KW"/>
</dbReference>
<sequence>MAGVIERRVAVVFLVDPQGRLLMQHRDSHAKVSPNQWAMPGGKIEDGETPEEAARREVREETGLVVTTLEHYVTCTRPSVTTADGLVEMHVYYAATDATQDEIVLGEGQAMVFLTPEEALERDLGVTAALLVPGFLASAQYRALAEGRGR</sequence>
<evidence type="ECO:0000256" key="1">
    <source>
        <dbReference type="ARBA" id="ARBA00001946"/>
    </source>
</evidence>
<dbReference type="Gene3D" id="3.90.79.10">
    <property type="entry name" value="Nucleoside Triphosphate Pyrophosphohydrolase"/>
    <property type="match status" value="1"/>
</dbReference>
<name>A0A9Q9IPT4_9ACTN</name>